<evidence type="ECO:0000313" key="2">
    <source>
        <dbReference type="Proteomes" id="UP000593572"/>
    </source>
</evidence>
<organism evidence="1 2">
    <name type="scientific">Gossypium lobatum</name>
    <dbReference type="NCBI Taxonomy" id="34289"/>
    <lineage>
        <taxon>Eukaryota</taxon>
        <taxon>Viridiplantae</taxon>
        <taxon>Streptophyta</taxon>
        <taxon>Embryophyta</taxon>
        <taxon>Tracheophyta</taxon>
        <taxon>Spermatophyta</taxon>
        <taxon>Magnoliopsida</taxon>
        <taxon>eudicotyledons</taxon>
        <taxon>Gunneridae</taxon>
        <taxon>Pentapetalae</taxon>
        <taxon>rosids</taxon>
        <taxon>malvids</taxon>
        <taxon>Malvales</taxon>
        <taxon>Malvaceae</taxon>
        <taxon>Malvoideae</taxon>
        <taxon>Gossypium</taxon>
    </lineage>
</organism>
<protein>
    <submittedName>
        <fullName evidence="1">Uncharacterized protein</fullName>
    </submittedName>
</protein>
<keyword evidence="2" id="KW-1185">Reference proteome</keyword>
<evidence type="ECO:0000313" key="1">
    <source>
        <dbReference type="EMBL" id="MBA0576890.1"/>
    </source>
</evidence>
<feature type="non-terminal residue" evidence="1">
    <location>
        <position position="157"/>
    </location>
</feature>
<proteinExistence type="predicted"/>
<dbReference type="Proteomes" id="UP000593572">
    <property type="component" value="Unassembled WGS sequence"/>
</dbReference>
<dbReference type="AlphaFoldDB" id="A0A7J8NJ68"/>
<reference evidence="1 2" key="1">
    <citation type="journal article" date="2019" name="Genome Biol. Evol.">
        <title>Insights into the evolution of the New World diploid cottons (Gossypium, subgenus Houzingenia) based on genome sequencing.</title>
        <authorList>
            <person name="Grover C.E."/>
            <person name="Arick M.A. 2nd"/>
            <person name="Thrash A."/>
            <person name="Conover J.L."/>
            <person name="Sanders W.S."/>
            <person name="Peterson D.G."/>
            <person name="Frelichowski J.E."/>
            <person name="Scheffler J.A."/>
            <person name="Scheffler B.E."/>
            <person name="Wendel J.F."/>
        </authorList>
    </citation>
    <scope>NUCLEOTIDE SEQUENCE [LARGE SCALE GENOMIC DNA]</scope>
    <source>
        <strain evidence="1">157</strain>
        <tissue evidence="1">Leaf</tissue>
    </source>
</reference>
<name>A0A7J8NJ68_9ROSI</name>
<gene>
    <name evidence="1" type="ORF">Golob_006933</name>
</gene>
<dbReference type="EMBL" id="JABEZX010352052">
    <property type="protein sequence ID" value="MBA0576890.1"/>
    <property type="molecule type" value="Genomic_DNA"/>
</dbReference>
<comment type="caution">
    <text evidence="1">The sequence shown here is derived from an EMBL/GenBank/DDBJ whole genome shotgun (WGS) entry which is preliminary data.</text>
</comment>
<accession>A0A7J8NJ68</accession>
<sequence length="157" mass="17647">MDSGSNARDLVALTNEALSISITQKKSIIGTLTQLDRITYGFVENDSDLVHSLIEIEGALVGFSRTEKDYGQFDNDRRNFYKKYKSEFEEGKGEGVLDPQQIEEDLFNHIVWTLRIWCIPIIISTKLKLGVAEGVADGFTVTCVLSFRVADMNFTIT</sequence>